<feature type="domain" description="VOC" evidence="1">
    <location>
        <begin position="10"/>
        <end position="127"/>
    </location>
</feature>
<evidence type="ECO:0000259" key="1">
    <source>
        <dbReference type="PROSITE" id="PS51819"/>
    </source>
</evidence>
<dbReference type="InterPro" id="IPR004360">
    <property type="entry name" value="Glyas_Fos-R_dOase_dom"/>
</dbReference>
<dbReference type="Pfam" id="PF00903">
    <property type="entry name" value="Glyoxalase"/>
    <property type="match status" value="1"/>
</dbReference>
<evidence type="ECO:0000313" key="3">
    <source>
        <dbReference type="Proteomes" id="UP000518300"/>
    </source>
</evidence>
<proteinExistence type="predicted"/>
<reference evidence="2 3" key="1">
    <citation type="submission" date="2020-04" db="EMBL/GenBank/DDBJ databases">
        <title>Draft genome of Pyxidicoccus fallax type strain.</title>
        <authorList>
            <person name="Whitworth D.E."/>
        </authorList>
    </citation>
    <scope>NUCLEOTIDE SEQUENCE [LARGE SCALE GENOMIC DNA]</scope>
    <source>
        <strain evidence="2 3">DSM 14698</strain>
    </source>
</reference>
<protein>
    <submittedName>
        <fullName evidence="2">VOC family protein</fullName>
    </submittedName>
</protein>
<dbReference type="InterPro" id="IPR052164">
    <property type="entry name" value="Anthracycline_SecMetBiosynth"/>
</dbReference>
<dbReference type="AlphaFoldDB" id="A0A848LDG9"/>
<accession>A0A848LDG9</accession>
<name>A0A848LDG9_9BACT</name>
<sequence>MSQDSKPVGSVGWTDLTVKDAVALKDFYRDVVGWKAVGLDMGGYEDFLMIPPGSDAPAAGICHARGPNAELPPVWIVYITVEDLDRSLERVAALGGKALGKVRSAGPMGRYCVIEDPSGVVSALFESAKKQG</sequence>
<organism evidence="2 3">
    <name type="scientific">Pyxidicoccus fallax</name>
    <dbReference type="NCBI Taxonomy" id="394095"/>
    <lineage>
        <taxon>Bacteria</taxon>
        <taxon>Pseudomonadati</taxon>
        <taxon>Myxococcota</taxon>
        <taxon>Myxococcia</taxon>
        <taxon>Myxococcales</taxon>
        <taxon>Cystobacterineae</taxon>
        <taxon>Myxococcaceae</taxon>
        <taxon>Pyxidicoccus</taxon>
    </lineage>
</organism>
<dbReference type="PANTHER" id="PTHR33993:SF14">
    <property type="entry name" value="GB|AAF24581.1"/>
    <property type="match status" value="1"/>
</dbReference>
<dbReference type="SUPFAM" id="SSF54593">
    <property type="entry name" value="Glyoxalase/Bleomycin resistance protein/Dihydroxybiphenyl dioxygenase"/>
    <property type="match status" value="1"/>
</dbReference>
<dbReference type="Proteomes" id="UP000518300">
    <property type="component" value="Unassembled WGS sequence"/>
</dbReference>
<evidence type="ECO:0000313" key="2">
    <source>
        <dbReference type="EMBL" id="NMO16747.1"/>
    </source>
</evidence>
<comment type="caution">
    <text evidence="2">The sequence shown here is derived from an EMBL/GenBank/DDBJ whole genome shotgun (WGS) entry which is preliminary data.</text>
</comment>
<dbReference type="PROSITE" id="PS51819">
    <property type="entry name" value="VOC"/>
    <property type="match status" value="1"/>
</dbReference>
<dbReference type="RefSeq" id="WP_169346035.1">
    <property type="nucleotide sequence ID" value="NZ_JABBJJ010000077.1"/>
</dbReference>
<dbReference type="CDD" id="cd07247">
    <property type="entry name" value="SgaA_N_like"/>
    <property type="match status" value="1"/>
</dbReference>
<dbReference type="InterPro" id="IPR029068">
    <property type="entry name" value="Glyas_Bleomycin-R_OHBP_Dase"/>
</dbReference>
<dbReference type="EMBL" id="JABBJJ010000077">
    <property type="protein sequence ID" value="NMO16747.1"/>
    <property type="molecule type" value="Genomic_DNA"/>
</dbReference>
<dbReference type="InterPro" id="IPR037523">
    <property type="entry name" value="VOC_core"/>
</dbReference>
<dbReference type="PANTHER" id="PTHR33993">
    <property type="entry name" value="GLYOXALASE-RELATED"/>
    <property type="match status" value="1"/>
</dbReference>
<gene>
    <name evidence="2" type="ORF">HG543_18040</name>
</gene>
<keyword evidence="3" id="KW-1185">Reference proteome</keyword>
<dbReference type="Gene3D" id="3.10.180.10">
    <property type="entry name" value="2,3-Dihydroxybiphenyl 1,2-Dioxygenase, domain 1"/>
    <property type="match status" value="1"/>
</dbReference>